<keyword evidence="2 3" id="KW-0378">Hydrolase</keyword>
<name>A0A2Z5ZKQ4_9PROT</name>
<dbReference type="KEGG" id="aot:AcetOri_orf03907"/>
<evidence type="ECO:0000259" key="4">
    <source>
        <dbReference type="PROSITE" id="PS51770"/>
    </source>
</evidence>
<gene>
    <name evidence="5" type="ORF">AcetOrient_orf03907</name>
</gene>
<feature type="domain" description="HotDog ACOT-type" evidence="4">
    <location>
        <begin position="22"/>
        <end position="134"/>
    </location>
</feature>
<dbReference type="InterPro" id="IPR033120">
    <property type="entry name" value="HOTDOG_ACOT"/>
</dbReference>
<dbReference type="SUPFAM" id="SSF54637">
    <property type="entry name" value="Thioesterase/thiol ester dehydrase-isomerase"/>
    <property type="match status" value="1"/>
</dbReference>
<dbReference type="Pfam" id="PF03061">
    <property type="entry name" value="4HBT"/>
    <property type="match status" value="1"/>
</dbReference>
<accession>A0A2Z5ZKQ4</accession>
<dbReference type="Proteomes" id="UP000270034">
    <property type="component" value="Chromosome"/>
</dbReference>
<evidence type="ECO:0000256" key="3">
    <source>
        <dbReference type="PROSITE-ProRule" id="PRU01106"/>
    </source>
</evidence>
<protein>
    <submittedName>
        <fullName evidence="5">Acyl-CoA thioesterase</fullName>
    </submittedName>
</protein>
<evidence type="ECO:0000256" key="1">
    <source>
        <dbReference type="ARBA" id="ARBA00010458"/>
    </source>
</evidence>
<proteinExistence type="inferred from homology"/>
<dbReference type="EMBL" id="AP018515">
    <property type="protein sequence ID" value="BBC80919.1"/>
    <property type="molecule type" value="Genomic_DNA"/>
</dbReference>
<organism evidence="5 6">
    <name type="scientific">Acetobacter orientalis</name>
    <dbReference type="NCBI Taxonomy" id="146474"/>
    <lineage>
        <taxon>Bacteria</taxon>
        <taxon>Pseudomonadati</taxon>
        <taxon>Pseudomonadota</taxon>
        <taxon>Alphaproteobacteria</taxon>
        <taxon>Acetobacterales</taxon>
        <taxon>Acetobacteraceae</taxon>
        <taxon>Acetobacter</taxon>
    </lineage>
</organism>
<dbReference type="InterPro" id="IPR029069">
    <property type="entry name" value="HotDog_dom_sf"/>
</dbReference>
<dbReference type="GO" id="GO:0052816">
    <property type="term" value="F:long-chain fatty acyl-CoA hydrolase activity"/>
    <property type="evidence" value="ECO:0007669"/>
    <property type="project" value="TreeGrafter"/>
</dbReference>
<dbReference type="GO" id="GO:0005829">
    <property type="term" value="C:cytosol"/>
    <property type="evidence" value="ECO:0007669"/>
    <property type="project" value="TreeGrafter"/>
</dbReference>
<dbReference type="GO" id="GO:0009062">
    <property type="term" value="P:fatty acid catabolic process"/>
    <property type="evidence" value="ECO:0007669"/>
    <property type="project" value="TreeGrafter"/>
</dbReference>
<evidence type="ECO:0000313" key="5">
    <source>
        <dbReference type="EMBL" id="BBC80919.1"/>
    </source>
</evidence>
<dbReference type="InterPro" id="IPR040170">
    <property type="entry name" value="Cytosol_ACT"/>
</dbReference>
<evidence type="ECO:0000256" key="2">
    <source>
        <dbReference type="ARBA" id="ARBA00022801"/>
    </source>
</evidence>
<dbReference type="CDD" id="cd03442">
    <property type="entry name" value="BFIT_BACH"/>
    <property type="match status" value="1"/>
</dbReference>
<reference evidence="5 6" key="1">
    <citation type="submission" date="2018-02" db="EMBL/GenBank/DDBJ databases">
        <title>Acetobacter orientalis genome.</title>
        <authorList>
            <person name="Nakashima N."/>
            <person name="Tamura T."/>
        </authorList>
    </citation>
    <scope>NUCLEOTIDE SEQUENCE [LARGE SCALE GENOMIC DNA]</scope>
    <source>
        <strain evidence="5 6">FAN1</strain>
    </source>
</reference>
<dbReference type="AlphaFoldDB" id="A0A2Z5ZKQ4"/>
<dbReference type="PANTHER" id="PTHR11049:SF5">
    <property type="entry name" value="ACYL-COA THIOESTER HYDROLASE YCIA"/>
    <property type="match status" value="1"/>
</dbReference>
<evidence type="ECO:0000313" key="6">
    <source>
        <dbReference type="Proteomes" id="UP000270034"/>
    </source>
</evidence>
<comment type="similarity">
    <text evidence="1">Belongs to the acyl coenzyme A hydrolase family.</text>
</comment>
<dbReference type="Gene3D" id="3.10.129.10">
    <property type="entry name" value="Hotdog Thioesterase"/>
    <property type="match status" value="1"/>
</dbReference>
<dbReference type="PROSITE" id="PS51770">
    <property type="entry name" value="HOTDOG_ACOT"/>
    <property type="match status" value="1"/>
</dbReference>
<dbReference type="PANTHER" id="PTHR11049">
    <property type="entry name" value="ACYL COENZYME A THIOESTER HYDROLASE"/>
    <property type="match status" value="1"/>
</dbReference>
<dbReference type="InterPro" id="IPR006683">
    <property type="entry name" value="Thioestr_dom"/>
</dbReference>
<dbReference type="GO" id="GO:0006637">
    <property type="term" value="P:acyl-CoA metabolic process"/>
    <property type="evidence" value="ECO:0007669"/>
    <property type="project" value="TreeGrafter"/>
</dbReference>
<sequence length="154" mass="16325">MSLSVPYKGFVLMPAASSALLPDGVPTIRVVAMPSDTNPAGDVFGGWIISQMDLAAGTTAAFRSNGRAATVAINGLVFLEPVAVGDEVSIYTHIAREGRTSMTIHVQTWRRARHTHKTSKVTEGDFTFVALDGNRRPRPLPPLSACGAPVDPVV</sequence>